<reference evidence="3" key="1">
    <citation type="submission" date="2018-05" db="EMBL/GenBank/DDBJ databases">
        <authorList>
            <person name="Lanie J.A."/>
            <person name="Ng W.-L."/>
            <person name="Kazmierczak K.M."/>
            <person name="Andrzejewski T.M."/>
            <person name="Davidsen T.M."/>
            <person name="Wayne K.J."/>
            <person name="Tettelin H."/>
            <person name="Glass J.I."/>
            <person name="Rusch D."/>
            <person name="Podicherti R."/>
            <person name="Tsui H.-C.T."/>
            <person name="Winkler M.E."/>
        </authorList>
    </citation>
    <scope>NUCLEOTIDE SEQUENCE</scope>
</reference>
<evidence type="ECO:0000256" key="1">
    <source>
        <dbReference type="SAM" id="MobiDB-lite"/>
    </source>
</evidence>
<proteinExistence type="predicted"/>
<dbReference type="EMBL" id="UINC01179556">
    <property type="protein sequence ID" value="SVD88291.1"/>
    <property type="molecule type" value="Genomic_DNA"/>
</dbReference>
<dbReference type="AlphaFoldDB" id="A0A382YYR9"/>
<protein>
    <recommendedName>
        <fullName evidence="2">Phage tail assembly chaperone-like domain-containing protein</fullName>
    </recommendedName>
</protein>
<accession>A0A382YYR9</accession>
<evidence type="ECO:0000259" key="2">
    <source>
        <dbReference type="Pfam" id="PF16778"/>
    </source>
</evidence>
<feature type="domain" description="Phage tail assembly chaperone-like" evidence="2">
    <location>
        <begin position="50"/>
        <end position="94"/>
    </location>
</feature>
<gene>
    <name evidence="3" type="ORF">METZ01_LOCUS441145</name>
</gene>
<sequence>MSTQWIIKDSDGNMVNSILADEDFVKANYDYYEVDDREFIPPMPTEEEIQRTWRNTELERTDLLLLLPDHPDKDNLTTYRQELRDWPSTGDFPDTRPTLGS</sequence>
<dbReference type="Pfam" id="PF16778">
    <property type="entry name" value="Phage_tail_APC"/>
    <property type="match status" value="1"/>
</dbReference>
<organism evidence="3">
    <name type="scientific">marine metagenome</name>
    <dbReference type="NCBI Taxonomy" id="408172"/>
    <lineage>
        <taxon>unclassified sequences</taxon>
        <taxon>metagenomes</taxon>
        <taxon>ecological metagenomes</taxon>
    </lineage>
</organism>
<evidence type="ECO:0000313" key="3">
    <source>
        <dbReference type="EMBL" id="SVD88291.1"/>
    </source>
</evidence>
<name>A0A382YYR9_9ZZZZ</name>
<dbReference type="InterPro" id="IPR031893">
    <property type="entry name" value="Phage_tail_APC"/>
</dbReference>
<feature type="region of interest" description="Disordered" evidence="1">
    <location>
        <begin position="81"/>
        <end position="101"/>
    </location>
</feature>